<organism evidence="4 5">
    <name type="scientific">Lactobacillus iners</name>
    <dbReference type="NCBI Taxonomy" id="147802"/>
    <lineage>
        <taxon>Bacteria</taxon>
        <taxon>Bacillati</taxon>
        <taxon>Bacillota</taxon>
        <taxon>Bacilli</taxon>
        <taxon>Lactobacillales</taxon>
        <taxon>Lactobacillaceae</taxon>
        <taxon>Lactobacillus</taxon>
    </lineage>
</organism>
<proteinExistence type="predicted"/>
<dbReference type="Gene3D" id="3.90.245.10">
    <property type="entry name" value="Ribonucleoside hydrolase-like"/>
    <property type="match status" value="1"/>
</dbReference>
<dbReference type="GO" id="GO:0006152">
    <property type="term" value="P:purine nucleoside catabolic process"/>
    <property type="evidence" value="ECO:0007669"/>
    <property type="project" value="TreeGrafter"/>
</dbReference>
<evidence type="ECO:0000313" key="5">
    <source>
        <dbReference type="Proteomes" id="UP000501676"/>
    </source>
</evidence>
<evidence type="ECO:0000256" key="2">
    <source>
        <dbReference type="ARBA" id="ARBA00023295"/>
    </source>
</evidence>
<dbReference type="SUPFAM" id="SSF53590">
    <property type="entry name" value="Nucleoside hydrolase"/>
    <property type="match status" value="1"/>
</dbReference>
<dbReference type="Pfam" id="PF01156">
    <property type="entry name" value="IU_nuc_hydro"/>
    <property type="match status" value="1"/>
</dbReference>
<dbReference type="CDD" id="cd02651">
    <property type="entry name" value="nuc_hydro_IU_UC_XIUA"/>
    <property type="match status" value="1"/>
</dbReference>
<dbReference type="EMBL" id="CP049228">
    <property type="protein sequence ID" value="QIH23933.1"/>
    <property type="molecule type" value="Genomic_DNA"/>
</dbReference>
<dbReference type="Proteomes" id="UP000501676">
    <property type="component" value="Chromosome"/>
</dbReference>
<dbReference type="AlphaFoldDB" id="A0A6G7B8W6"/>
<dbReference type="GO" id="GO:0008477">
    <property type="term" value="F:purine nucleosidase activity"/>
    <property type="evidence" value="ECO:0007669"/>
    <property type="project" value="TreeGrafter"/>
</dbReference>
<dbReference type="PANTHER" id="PTHR12304">
    <property type="entry name" value="INOSINE-URIDINE PREFERRING NUCLEOSIDE HYDROLASE"/>
    <property type="match status" value="1"/>
</dbReference>
<dbReference type="InterPro" id="IPR001910">
    <property type="entry name" value="Inosine/uridine_hydrolase_dom"/>
</dbReference>
<feature type="domain" description="Inosine/uridine-preferring nucleoside hydrolase" evidence="3">
    <location>
        <begin position="6"/>
        <end position="295"/>
    </location>
</feature>
<reference evidence="4 5" key="1">
    <citation type="submission" date="2020-02" db="EMBL/GenBank/DDBJ databases">
        <title>Complete genome sequences of six Lactobacillus iners strains isolated from the human vagina.</title>
        <authorList>
            <person name="France M.T."/>
            <person name="Rutt L."/>
            <person name="Narina S."/>
            <person name="Arbaugh S."/>
            <person name="Humphrys M.S."/>
            <person name="Ma B."/>
            <person name="Hayward M.R."/>
            <person name="Relman D."/>
            <person name="Kwon D.S."/>
            <person name="Ravel J."/>
        </authorList>
    </citation>
    <scope>NUCLEOTIDE SEQUENCE [LARGE SCALE GENOMIC DNA]</scope>
    <source>
        <strain evidence="4 5">C0210C1</strain>
    </source>
</reference>
<dbReference type="InterPro" id="IPR023186">
    <property type="entry name" value="IUNH"/>
</dbReference>
<dbReference type="PANTHER" id="PTHR12304:SF15">
    <property type="entry name" value="NON-SPECIFIC RIBONUCLEOSIDE HYDROLASE RIHC"/>
    <property type="match status" value="1"/>
</dbReference>
<accession>A0A6G7B8W6</accession>
<sequence>MKRIPLIISTDPGIDDAAALTISLFAQELDVRMIVATWGNVSLKHTLDNALRLETFLKTTVPVVKGSAAPLIRDAISAADVHGVSGMVGYQFPEADLSLLKSGNAIELMHQEINKQKEKVTLVALGPLTDFALLFKQYPEDISKIDKLFIMGCNIGRGNYTPLAEYNIACDPEAAAIVFHTGLKIVVAPLEIGRQAAILPDDMSSIKAHGRVGEMLYGILTGINEESVSGGVEIYDATAIGMLLHPQMYTFRRAHVEIEVTGKYTYGASAIDFSDKACTKYNAEIAVAVDHKIFTDWFLKVTQSAEMEKK</sequence>
<protein>
    <submittedName>
        <fullName evidence="4">Nucleoside hydrolase</fullName>
    </submittedName>
</protein>
<name>A0A6G7B8W6_9LACO</name>
<gene>
    <name evidence="4" type="ORF">G6Z83_04355</name>
</gene>
<dbReference type="InterPro" id="IPR036452">
    <property type="entry name" value="Ribo_hydro-like"/>
</dbReference>
<evidence type="ECO:0000256" key="1">
    <source>
        <dbReference type="ARBA" id="ARBA00022801"/>
    </source>
</evidence>
<keyword evidence="2" id="KW-0326">Glycosidase</keyword>
<keyword evidence="1 4" id="KW-0378">Hydrolase</keyword>
<dbReference type="RefSeq" id="WP_006737284.1">
    <property type="nucleotide sequence ID" value="NZ_CP049228.1"/>
</dbReference>
<dbReference type="GO" id="GO:0005829">
    <property type="term" value="C:cytosol"/>
    <property type="evidence" value="ECO:0007669"/>
    <property type="project" value="TreeGrafter"/>
</dbReference>
<evidence type="ECO:0000313" key="4">
    <source>
        <dbReference type="EMBL" id="QIH23933.1"/>
    </source>
</evidence>
<evidence type="ECO:0000259" key="3">
    <source>
        <dbReference type="Pfam" id="PF01156"/>
    </source>
</evidence>